<accession>U2YV07</accession>
<dbReference type="RefSeq" id="WP_021780288.1">
    <property type="nucleotide sequence ID" value="NZ_BATA01000037.1"/>
</dbReference>
<keyword evidence="5" id="KW-0378">Hydrolase</keyword>
<dbReference type="Pfam" id="PF04295">
    <property type="entry name" value="GD_AH_second"/>
    <property type="match status" value="1"/>
</dbReference>
<reference evidence="5 6" key="1">
    <citation type="submission" date="2013-09" db="EMBL/GenBank/DDBJ databases">
        <title>Whole genome sequencing of Halarchaeum acidiphilum strain MH1-52-1.</title>
        <authorList>
            <person name="Shimane Y."/>
            <person name="Minegishi H."/>
            <person name="Nishi S."/>
            <person name="Echigo A."/>
            <person name="Shuto A."/>
            <person name="Konishi M."/>
            <person name="Ito T."/>
            <person name="Ohkuma M."/>
            <person name="Ohta Y."/>
            <person name="Nagano Y."/>
            <person name="Tsubouchi T."/>
            <person name="Mori K."/>
            <person name="Usui K."/>
            <person name="Kamekura M."/>
            <person name="Usami R."/>
            <person name="Takaki Y."/>
            <person name="Hatada Y."/>
        </authorList>
    </citation>
    <scope>NUCLEOTIDE SEQUENCE [LARGE SCALE GENOMIC DNA]</scope>
    <source>
        <strain evidence="5 6">JCM 16109</strain>
    </source>
</reference>
<dbReference type="eggNOG" id="arCOG05317">
    <property type="taxonomic scope" value="Archaea"/>
</dbReference>
<protein>
    <submittedName>
        <fullName evidence="5">Altronate hydrolase</fullName>
    </submittedName>
</protein>
<proteinExistence type="inferred from homology"/>
<comment type="similarity">
    <text evidence="1">Belongs to the UxaA family.</text>
</comment>
<dbReference type="OrthoDB" id="205785at2157"/>
<dbReference type="InterPro" id="IPR048332">
    <property type="entry name" value="GD_AH_C"/>
</dbReference>
<evidence type="ECO:0000313" key="6">
    <source>
        <dbReference type="Proteomes" id="UP000016986"/>
    </source>
</evidence>
<feature type="domain" description="D-galactarate/Altronate dehydratase second" evidence="3">
    <location>
        <begin position="16"/>
        <end position="141"/>
    </location>
</feature>
<dbReference type="InterPro" id="IPR052172">
    <property type="entry name" value="UxaA_altronate/galactarate_dh"/>
</dbReference>
<dbReference type="GO" id="GO:0019698">
    <property type="term" value="P:D-galacturonate catabolic process"/>
    <property type="evidence" value="ECO:0007669"/>
    <property type="project" value="TreeGrafter"/>
</dbReference>
<dbReference type="GO" id="GO:0016787">
    <property type="term" value="F:hydrolase activity"/>
    <property type="evidence" value="ECO:0007669"/>
    <property type="project" value="UniProtKB-KW"/>
</dbReference>
<evidence type="ECO:0000256" key="1">
    <source>
        <dbReference type="ARBA" id="ARBA00010986"/>
    </source>
</evidence>
<evidence type="ECO:0000259" key="4">
    <source>
        <dbReference type="Pfam" id="PF20629"/>
    </source>
</evidence>
<gene>
    <name evidence="5" type="ORF">MBEHAL_1605</name>
</gene>
<dbReference type="PANTHER" id="PTHR30536:SF5">
    <property type="entry name" value="ALTRONATE DEHYDRATASE"/>
    <property type="match status" value="1"/>
</dbReference>
<evidence type="ECO:0000256" key="2">
    <source>
        <dbReference type="ARBA" id="ARBA00023239"/>
    </source>
</evidence>
<dbReference type="InterPro" id="IPR007392">
    <property type="entry name" value="GD_AH_second"/>
</dbReference>
<dbReference type="AlphaFoldDB" id="U2YV07"/>
<keyword evidence="6" id="KW-1185">Reference proteome</keyword>
<comment type="caution">
    <text evidence="5">The sequence shown here is derived from an EMBL/GenBank/DDBJ whole genome shotgun (WGS) entry which is preliminary data.</text>
</comment>
<dbReference type="Pfam" id="PF20629">
    <property type="entry name" value="GD_AH_C"/>
    <property type="match status" value="1"/>
</dbReference>
<keyword evidence="2" id="KW-0456">Lyase</keyword>
<evidence type="ECO:0000313" key="5">
    <source>
        <dbReference type="EMBL" id="GAD52845.1"/>
    </source>
</evidence>
<organism evidence="5 6">
    <name type="scientific">Halarchaeum acidiphilum MH1-52-1</name>
    <dbReference type="NCBI Taxonomy" id="1261545"/>
    <lineage>
        <taxon>Archaea</taxon>
        <taxon>Methanobacteriati</taxon>
        <taxon>Methanobacteriota</taxon>
        <taxon>Stenosarchaea group</taxon>
        <taxon>Halobacteria</taxon>
        <taxon>Halobacteriales</taxon>
        <taxon>Halobacteriaceae</taxon>
    </lineage>
</organism>
<evidence type="ECO:0000259" key="3">
    <source>
        <dbReference type="Pfam" id="PF04295"/>
    </source>
</evidence>
<dbReference type="Proteomes" id="UP000016986">
    <property type="component" value="Unassembled WGS sequence"/>
</dbReference>
<name>U2YV07_9EURY</name>
<feature type="domain" description="D-galactarate/Altronate dehydratase C-terminal" evidence="4">
    <location>
        <begin position="172"/>
        <end position="369"/>
    </location>
</feature>
<dbReference type="EMBL" id="BATA01000037">
    <property type="protein sequence ID" value="GAD52845.1"/>
    <property type="molecule type" value="Genomic_DNA"/>
</dbReference>
<sequence>MSADSPSEAAAGDFEGYRRSDGRVGVRNDVLVLPSVICSHLVAEEIAERAGAVATPHDHGCAQLGADNDQTERTLVSLGENPNVAGTVVVGLGCEEVQSDAVAAALDERGFPVREVAIQDAGGTDACIDAGVAAVDDLRAETDAASVGGASLGDLTVGVVVDDLAESTVERANPLVAGLADRVLDAGGRVLVAGNERYAAHPMETRARVKRSAESAVDAFLERHRDLPARATRVSADAREAGFDAATGFAGDHPLADVVAYGERAEADGLSLVDAPSRFEEAATGLAAAGANLVVHVTADGVPAGHPIVPVLKVSGDADTLAALPDDIDVDAREADAADLVDAVRDVADGRKTRAEAHGLTEFALTRVGPSM</sequence>
<dbReference type="GO" id="GO:0016829">
    <property type="term" value="F:lyase activity"/>
    <property type="evidence" value="ECO:0007669"/>
    <property type="project" value="UniProtKB-KW"/>
</dbReference>
<dbReference type="PANTHER" id="PTHR30536">
    <property type="entry name" value="ALTRONATE/GALACTARATE DEHYDRATASE"/>
    <property type="match status" value="1"/>
</dbReference>